<evidence type="ECO:0000313" key="8">
    <source>
        <dbReference type="EMBL" id="GMM43596.1"/>
    </source>
</evidence>
<dbReference type="Pfam" id="PF04051">
    <property type="entry name" value="TRAPP"/>
    <property type="match status" value="1"/>
</dbReference>
<evidence type="ECO:0000256" key="1">
    <source>
        <dbReference type="ARBA" id="ARBA00004240"/>
    </source>
</evidence>
<dbReference type="EMBL" id="BTGB01000001">
    <property type="protein sequence ID" value="GMM43596.1"/>
    <property type="molecule type" value="Genomic_DNA"/>
</dbReference>
<organism evidence="8 9">
    <name type="scientific">Pichia kluyveri</name>
    <name type="common">Yeast</name>
    <dbReference type="NCBI Taxonomy" id="36015"/>
    <lineage>
        <taxon>Eukaryota</taxon>
        <taxon>Fungi</taxon>
        <taxon>Dikarya</taxon>
        <taxon>Ascomycota</taxon>
        <taxon>Saccharomycotina</taxon>
        <taxon>Pichiomycetes</taxon>
        <taxon>Pichiales</taxon>
        <taxon>Pichiaceae</taxon>
        <taxon>Pichia</taxon>
    </lineage>
</organism>
<dbReference type="AlphaFoldDB" id="A0AAV5QXC3"/>
<dbReference type="Proteomes" id="UP001378960">
    <property type="component" value="Unassembled WGS sequence"/>
</dbReference>
<evidence type="ECO:0000256" key="4">
    <source>
        <dbReference type="ARBA" id="ARBA00022824"/>
    </source>
</evidence>
<evidence type="ECO:0000256" key="3">
    <source>
        <dbReference type="ARBA" id="ARBA00022448"/>
    </source>
</evidence>
<dbReference type="GO" id="GO:1990072">
    <property type="term" value="C:TRAPPIII protein complex"/>
    <property type="evidence" value="ECO:0007669"/>
    <property type="project" value="TreeGrafter"/>
</dbReference>
<dbReference type="PIRSF" id="PIRSF017479">
    <property type="entry name" value="TRAPP_I_complex_Trs31"/>
    <property type="match status" value="1"/>
</dbReference>
<reference evidence="8 9" key="1">
    <citation type="journal article" date="2023" name="Elife">
        <title>Identification of key yeast species and microbe-microbe interactions impacting larval growth of Drosophila in the wild.</title>
        <authorList>
            <person name="Mure A."/>
            <person name="Sugiura Y."/>
            <person name="Maeda R."/>
            <person name="Honda K."/>
            <person name="Sakurai N."/>
            <person name="Takahashi Y."/>
            <person name="Watada M."/>
            <person name="Katoh T."/>
            <person name="Gotoh A."/>
            <person name="Gotoh Y."/>
            <person name="Taniguchi I."/>
            <person name="Nakamura K."/>
            <person name="Hayashi T."/>
            <person name="Katayama T."/>
            <person name="Uemura T."/>
            <person name="Hattori Y."/>
        </authorList>
    </citation>
    <scope>NUCLEOTIDE SEQUENCE [LARGE SCALE GENOMIC DNA]</scope>
    <source>
        <strain evidence="8 9">PK-24</strain>
    </source>
</reference>
<evidence type="ECO:0000256" key="5">
    <source>
        <dbReference type="ARBA" id="ARBA00022892"/>
    </source>
</evidence>
<accession>A0AAV5QXC3</accession>
<dbReference type="GO" id="GO:0006888">
    <property type="term" value="P:endoplasmic reticulum to Golgi vesicle-mediated transport"/>
    <property type="evidence" value="ECO:0007669"/>
    <property type="project" value="TreeGrafter"/>
</dbReference>
<dbReference type="InterPro" id="IPR007194">
    <property type="entry name" value="TRAPP_component"/>
</dbReference>
<comment type="caution">
    <text evidence="8">The sequence shown here is derived from an EMBL/GenBank/DDBJ whole genome shotgun (WGS) entry which is preliminary data.</text>
</comment>
<dbReference type="GO" id="GO:1990070">
    <property type="term" value="C:TRAPPI protein complex"/>
    <property type="evidence" value="ECO:0007669"/>
    <property type="project" value="TreeGrafter"/>
</dbReference>
<dbReference type="InterPro" id="IPR016696">
    <property type="entry name" value="TRAPP-I_su5"/>
</dbReference>
<proteinExistence type="inferred from homology"/>
<dbReference type="Gene3D" id="3.30.1380.20">
    <property type="entry name" value="Trafficking protein particle complex subunit 3"/>
    <property type="match status" value="1"/>
</dbReference>
<dbReference type="GO" id="GO:1990071">
    <property type="term" value="C:TRAPPII protein complex"/>
    <property type="evidence" value="ECO:0007669"/>
    <property type="project" value="TreeGrafter"/>
</dbReference>
<dbReference type="PANTHER" id="PTHR20902:SF0">
    <property type="entry name" value="TRAFFICKING PROTEIN PARTICLE COMPLEX SUBUNIT 5"/>
    <property type="match status" value="1"/>
</dbReference>
<keyword evidence="6 7" id="KW-0333">Golgi apparatus</keyword>
<sequence length="206" mass="23452">MPSPTSPLPSPGTLRRNQNATSLIYDKNIYRNNKNVSLSSLQFLIMEIVSQYMKNTNNILKIERKLNNLGYSIGLKYLNLISTKNNFINNITSNGKSNTSHRITKLIDFLHFISNDIWLSLFNKSSNGLEKSSDNEFQFMIIDNNPIISSFLSPTQEYNSLSIESFTAGIIEGILDTAYFQCEVSAHRVPIVNYPNKTIYLINLKQ</sequence>
<comment type="subunit">
    <text evidence="7">Part of the multisubunit TRAPP (transport protein particle) complex.</text>
</comment>
<dbReference type="InterPro" id="IPR024096">
    <property type="entry name" value="NO_sig/Golgi_transp_ligand-bd"/>
</dbReference>
<keyword evidence="5 7" id="KW-0931">ER-Golgi transport</keyword>
<dbReference type="PANTHER" id="PTHR20902">
    <property type="entry name" value="41-2 PROTEIN ANTIGEN-RELATED"/>
    <property type="match status" value="1"/>
</dbReference>
<comment type="function">
    <text evidence="7">Plays a key role in the late stages of endoplasmic reticulum to Golgi traffic.</text>
</comment>
<name>A0AAV5QXC3_PICKL</name>
<keyword evidence="4 7" id="KW-0256">Endoplasmic reticulum</keyword>
<comment type="similarity">
    <text evidence="2 7">Belongs to the TRAPP small subunits family. BET3 subfamily.</text>
</comment>
<keyword evidence="9" id="KW-1185">Reference proteome</keyword>
<comment type="subcellular location">
    <subcellularLocation>
        <location evidence="1">Endoplasmic reticulum</location>
    </subcellularLocation>
    <subcellularLocation>
        <location evidence="7">Golgi apparatus</location>
        <location evidence="7">cis-Golgi network</location>
    </subcellularLocation>
</comment>
<dbReference type="SUPFAM" id="SSF111126">
    <property type="entry name" value="Ligand-binding domain in the NO signalling and Golgi transport"/>
    <property type="match status" value="1"/>
</dbReference>
<evidence type="ECO:0000256" key="7">
    <source>
        <dbReference type="PIRNR" id="PIRNR017479"/>
    </source>
</evidence>
<evidence type="ECO:0000256" key="2">
    <source>
        <dbReference type="ARBA" id="ARBA00006218"/>
    </source>
</evidence>
<evidence type="ECO:0000313" key="9">
    <source>
        <dbReference type="Proteomes" id="UP001378960"/>
    </source>
</evidence>
<gene>
    <name evidence="8" type="ORF">DAPK24_001710</name>
</gene>
<dbReference type="GO" id="GO:0005783">
    <property type="term" value="C:endoplasmic reticulum"/>
    <property type="evidence" value="ECO:0007669"/>
    <property type="project" value="UniProtKB-SubCell"/>
</dbReference>
<keyword evidence="3 7" id="KW-0813">Transport</keyword>
<protein>
    <recommendedName>
        <fullName evidence="7">Trafficking protein particle complex subunit</fullName>
    </recommendedName>
</protein>
<dbReference type="CDD" id="cd14943">
    <property type="entry name" value="TRAPPC5_Trs31"/>
    <property type="match status" value="1"/>
</dbReference>
<evidence type="ECO:0000256" key="6">
    <source>
        <dbReference type="ARBA" id="ARBA00023034"/>
    </source>
</evidence>